<reference evidence="2 3" key="1">
    <citation type="journal article" date="2017" name="ISME J.">
        <title>Grape pomace compost harbors organohalide-respiring Dehalogenimonas species with novel reductive dehalogenase genes.</title>
        <authorList>
            <person name="Yang Y."/>
            <person name="Higgins S.A."/>
            <person name="Yan J."/>
            <person name="Simsir B."/>
            <person name="Chourey K."/>
            <person name="Iyer R."/>
            <person name="Hettich R.L."/>
            <person name="Baldwin B."/>
            <person name="Ogles D.M."/>
            <person name="Loffler F.E."/>
        </authorList>
    </citation>
    <scope>NUCLEOTIDE SEQUENCE [LARGE SCALE GENOMIC DNA]</scope>
    <source>
        <strain evidence="2 3">GP</strain>
    </source>
</reference>
<accession>A0A2P5P4Y7</accession>
<evidence type="ECO:0000313" key="3">
    <source>
        <dbReference type="Proteomes" id="UP000235653"/>
    </source>
</evidence>
<comment type="caution">
    <text evidence="2">The sequence shown here is derived from an EMBL/GenBank/DDBJ whole genome shotgun (WGS) entry which is preliminary data.</text>
</comment>
<keyword evidence="1" id="KW-0233">DNA recombination</keyword>
<dbReference type="InterPro" id="IPR011010">
    <property type="entry name" value="DNA_brk_join_enz"/>
</dbReference>
<sequence>MYVPKRPTNNLKRGQYLALTTHIHFHSLRHSHSTLLLQEGISPKVISERLGHANVNTTMNIYAHVTPGMQREAVEVFDRILENRIAKE</sequence>
<dbReference type="Pfam" id="PF00589">
    <property type="entry name" value="Phage_integrase"/>
    <property type="match status" value="1"/>
</dbReference>
<keyword evidence="3" id="KW-1185">Reference proteome</keyword>
<gene>
    <name evidence="2" type="ORF">JP09_009980</name>
</gene>
<proteinExistence type="predicted"/>
<dbReference type="OrthoDB" id="9785687at2"/>
<dbReference type="SUPFAM" id="SSF56349">
    <property type="entry name" value="DNA breaking-rejoining enzymes"/>
    <property type="match status" value="1"/>
</dbReference>
<dbReference type="Proteomes" id="UP000235653">
    <property type="component" value="Unassembled WGS sequence"/>
</dbReference>
<dbReference type="EMBL" id="JQAN02000014">
    <property type="protein sequence ID" value="PPD57359.1"/>
    <property type="molecule type" value="Genomic_DNA"/>
</dbReference>
<dbReference type="Gene3D" id="1.10.443.10">
    <property type="entry name" value="Intergrase catalytic core"/>
    <property type="match status" value="1"/>
</dbReference>
<protein>
    <submittedName>
        <fullName evidence="2">Uncharacterized protein</fullName>
    </submittedName>
</protein>
<dbReference type="InterPro" id="IPR013762">
    <property type="entry name" value="Integrase-like_cat_sf"/>
</dbReference>
<dbReference type="InterPro" id="IPR002104">
    <property type="entry name" value="Integrase_catalytic"/>
</dbReference>
<dbReference type="GO" id="GO:0015074">
    <property type="term" value="P:DNA integration"/>
    <property type="evidence" value="ECO:0007669"/>
    <property type="project" value="InterPro"/>
</dbReference>
<dbReference type="GO" id="GO:0006310">
    <property type="term" value="P:DNA recombination"/>
    <property type="evidence" value="ECO:0007669"/>
    <property type="project" value="UniProtKB-KW"/>
</dbReference>
<evidence type="ECO:0000313" key="2">
    <source>
        <dbReference type="EMBL" id="PPD57359.1"/>
    </source>
</evidence>
<dbReference type="PROSITE" id="PS51898">
    <property type="entry name" value="TYR_RECOMBINASE"/>
    <property type="match status" value="1"/>
</dbReference>
<dbReference type="GO" id="GO:0003677">
    <property type="term" value="F:DNA binding"/>
    <property type="evidence" value="ECO:0007669"/>
    <property type="project" value="InterPro"/>
</dbReference>
<evidence type="ECO:0000256" key="1">
    <source>
        <dbReference type="ARBA" id="ARBA00023172"/>
    </source>
</evidence>
<dbReference type="AlphaFoldDB" id="A0A2P5P4Y7"/>
<name>A0A2P5P4Y7_9CHLR</name>
<organism evidence="2 3">
    <name type="scientific">Dehalogenimonas etheniformans</name>
    <dbReference type="NCBI Taxonomy" id="1536648"/>
    <lineage>
        <taxon>Bacteria</taxon>
        <taxon>Bacillati</taxon>
        <taxon>Chloroflexota</taxon>
        <taxon>Dehalococcoidia</taxon>
        <taxon>Dehalococcoidales</taxon>
        <taxon>Dehalococcoidaceae</taxon>
        <taxon>Dehalogenimonas</taxon>
    </lineage>
</organism>